<name>A0ABT9G1L8_LEPDI</name>
<organism evidence="1 2">
    <name type="scientific">Leptothrix discophora</name>
    <dbReference type="NCBI Taxonomy" id="89"/>
    <lineage>
        <taxon>Bacteria</taxon>
        <taxon>Pseudomonadati</taxon>
        <taxon>Pseudomonadota</taxon>
        <taxon>Betaproteobacteria</taxon>
        <taxon>Burkholderiales</taxon>
        <taxon>Sphaerotilaceae</taxon>
        <taxon>Leptothrix</taxon>
    </lineage>
</organism>
<comment type="caution">
    <text evidence="1">The sequence shown here is derived from an EMBL/GenBank/DDBJ whole genome shotgun (WGS) entry which is preliminary data.</text>
</comment>
<gene>
    <name evidence="1" type="ORF">Q8X39_06880</name>
</gene>
<sequence length="96" mass="10557">MDALTIILRTLQRELERRASPIDGLDEAIAQTDRAVRGAMGGALHLISRIPEPTKAERIAQLAATHTTRQIAERVGVSDRHVRRVISRLRLGQGAS</sequence>
<protein>
    <submittedName>
        <fullName evidence="1">Helix-turn-helix domain-containing protein</fullName>
    </submittedName>
</protein>
<dbReference type="Proteomes" id="UP001235760">
    <property type="component" value="Unassembled WGS sequence"/>
</dbReference>
<keyword evidence="2" id="KW-1185">Reference proteome</keyword>
<reference evidence="1 2" key="1">
    <citation type="submission" date="2023-08" db="EMBL/GenBank/DDBJ databases">
        <authorList>
            <person name="Roldan D.M."/>
            <person name="Menes R.J."/>
        </authorList>
    </citation>
    <scope>NUCLEOTIDE SEQUENCE [LARGE SCALE GENOMIC DNA]</scope>
    <source>
        <strain evidence="1 2">CCM 2812</strain>
    </source>
</reference>
<dbReference type="EMBL" id="JAUZEE010000003">
    <property type="protein sequence ID" value="MDP4300357.1"/>
    <property type="molecule type" value="Genomic_DNA"/>
</dbReference>
<accession>A0ABT9G1L8</accession>
<evidence type="ECO:0000313" key="1">
    <source>
        <dbReference type="EMBL" id="MDP4300357.1"/>
    </source>
</evidence>
<dbReference type="RefSeq" id="WP_305748918.1">
    <property type="nucleotide sequence ID" value="NZ_JAUZEE010000003.1"/>
</dbReference>
<proteinExistence type="predicted"/>
<evidence type="ECO:0000313" key="2">
    <source>
        <dbReference type="Proteomes" id="UP001235760"/>
    </source>
</evidence>
<dbReference type="Pfam" id="PF13384">
    <property type="entry name" value="HTH_23"/>
    <property type="match status" value="1"/>
</dbReference>